<reference evidence="1 2" key="1">
    <citation type="journal article" date="2014" name="Genome Announc.">
        <title>Draft Genome Sequences of a Phylogenetically Diverse Suite of Pseudomonas syringae Strains from Multiple Source Populations.</title>
        <authorList>
            <person name="Baltrus D.A."/>
            <person name="Yourstone S."/>
            <person name="Lind A."/>
            <person name="Guilbaud C."/>
            <person name="Sands D.C."/>
            <person name="Jones C.D."/>
            <person name="Morris C.E."/>
            <person name="Dangl J.L."/>
        </authorList>
    </citation>
    <scope>NUCLEOTIDE SEQUENCE [LARGE SCALE GENOMIC DNA]</scope>
    <source>
        <strain evidence="1 2">UB303</strain>
    </source>
</reference>
<sequence>MSRYNKISKIDFRYVRLGIGTPPSTSGILPHYLSFAMDRQSGKVFGFILTRNIPVQRHRLILSCRMRENVASHSPWRLSFDGCAPWFPGVARIHTSATHTQCFHRWNLNEADEAFVDFIIDLPLKYLRKIIEWGYFQPSIADTYFQEKFSEHNLLAQYLK</sequence>
<accession>A0AAJ4B1E2</accession>
<organism evidence="1 2">
    <name type="scientific">Pseudomonas syringae UB303</name>
    <dbReference type="NCBI Taxonomy" id="1357287"/>
    <lineage>
        <taxon>Bacteria</taxon>
        <taxon>Pseudomonadati</taxon>
        <taxon>Pseudomonadota</taxon>
        <taxon>Gammaproteobacteria</taxon>
        <taxon>Pseudomonadales</taxon>
        <taxon>Pseudomonadaceae</taxon>
        <taxon>Pseudomonas</taxon>
        <taxon>Pseudomonas syringae</taxon>
    </lineage>
</organism>
<dbReference type="EMBL" id="CP047267">
    <property type="protein sequence ID" value="QHF08487.1"/>
    <property type="molecule type" value="Genomic_DNA"/>
</dbReference>
<protein>
    <submittedName>
        <fullName evidence="1">Uncharacterized protein</fullName>
    </submittedName>
</protein>
<dbReference type="AlphaFoldDB" id="A0AAJ4B1E2"/>
<gene>
    <name evidence="1" type="ORF">N026_13825</name>
</gene>
<dbReference type="Proteomes" id="UP000464688">
    <property type="component" value="Chromosome"/>
</dbReference>
<evidence type="ECO:0000313" key="2">
    <source>
        <dbReference type="Proteomes" id="UP000464688"/>
    </source>
</evidence>
<evidence type="ECO:0000313" key="1">
    <source>
        <dbReference type="EMBL" id="QHF08487.1"/>
    </source>
</evidence>
<name>A0AAJ4B1E2_PSESX</name>
<proteinExistence type="predicted"/>
<dbReference type="RefSeq" id="WP_129398314.1">
    <property type="nucleotide sequence ID" value="NZ_CP047267.1"/>
</dbReference>